<evidence type="ECO:0000313" key="3">
    <source>
        <dbReference type="Proteomes" id="UP000886595"/>
    </source>
</evidence>
<evidence type="ECO:0000256" key="1">
    <source>
        <dbReference type="SAM" id="MobiDB-lite"/>
    </source>
</evidence>
<accession>A0A8X7VV50</accession>
<feature type="compositionally biased region" description="Pro residues" evidence="1">
    <location>
        <begin position="131"/>
        <end position="145"/>
    </location>
</feature>
<protein>
    <submittedName>
        <fullName evidence="2">Uncharacterized protein</fullName>
    </submittedName>
</protein>
<gene>
    <name evidence="2" type="ORF">Bca52824_020580</name>
</gene>
<dbReference type="EMBL" id="JAAMPC010000004">
    <property type="protein sequence ID" value="KAG2317458.1"/>
    <property type="molecule type" value="Genomic_DNA"/>
</dbReference>
<feature type="region of interest" description="Disordered" evidence="1">
    <location>
        <begin position="1"/>
        <end position="30"/>
    </location>
</feature>
<sequence length="229" mass="24808">MSRRKGASSKQNEQKRFSKESRAVPAPGASAELVTSIQYDHRRPVCDVEFTRVAPLTESSRKSCSVITASPFIASPVDNHPSSFPPLSWSVTSTRRHNSASLNWNASTSSDDTSTPSKGSAHALRLKPHHIPSPPDRNLQPPPLPCTIVLPPTSHHNSSTTCTIPHLLSTKIFSIEDVVSATPPSLLQTSTTIFSAPPIGCRYSSTVDTISSPQTTINLRRIPTHLISM</sequence>
<dbReference type="AlphaFoldDB" id="A0A8X7VV50"/>
<reference evidence="2 3" key="1">
    <citation type="submission" date="2020-02" db="EMBL/GenBank/DDBJ databases">
        <authorList>
            <person name="Ma Q."/>
            <person name="Huang Y."/>
            <person name="Song X."/>
            <person name="Pei D."/>
        </authorList>
    </citation>
    <scope>NUCLEOTIDE SEQUENCE [LARGE SCALE GENOMIC DNA]</scope>
    <source>
        <strain evidence="2">Sxm20200214</strain>
        <tissue evidence="2">Leaf</tissue>
    </source>
</reference>
<proteinExistence type="predicted"/>
<feature type="compositionally biased region" description="Low complexity" evidence="1">
    <location>
        <begin position="107"/>
        <end position="117"/>
    </location>
</feature>
<organism evidence="2 3">
    <name type="scientific">Brassica carinata</name>
    <name type="common">Ethiopian mustard</name>
    <name type="synonym">Abyssinian cabbage</name>
    <dbReference type="NCBI Taxonomy" id="52824"/>
    <lineage>
        <taxon>Eukaryota</taxon>
        <taxon>Viridiplantae</taxon>
        <taxon>Streptophyta</taxon>
        <taxon>Embryophyta</taxon>
        <taxon>Tracheophyta</taxon>
        <taxon>Spermatophyta</taxon>
        <taxon>Magnoliopsida</taxon>
        <taxon>eudicotyledons</taxon>
        <taxon>Gunneridae</taxon>
        <taxon>Pentapetalae</taxon>
        <taxon>rosids</taxon>
        <taxon>malvids</taxon>
        <taxon>Brassicales</taxon>
        <taxon>Brassicaceae</taxon>
        <taxon>Brassiceae</taxon>
        <taxon>Brassica</taxon>
    </lineage>
</organism>
<evidence type="ECO:0000313" key="2">
    <source>
        <dbReference type="EMBL" id="KAG2317458.1"/>
    </source>
</evidence>
<feature type="region of interest" description="Disordered" evidence="1">
    <location>
        <begin position="102"/>
        <end position="145"/>
    </location>
</feature>
<feature type="compositionally biased region" description="Basic and acidic residues" evidence="1">
    <location>
        <begin position="12"/>
        <end position="22"/>
    </location>
</feature>
<name>A0A8X7VV50_BRACI</name>
<dbReference type="Proteomes" id="UP000886595">
    <property type="component" value="Unassembled WGS sequence"/>
</dbReference>
<keyword evidence="3" id="KW-1185">Reference proteome</keyword>
<comment type="caution">
    <text evidence="2">The sequence shown here is derived from an EMBL/GenBank/DDBJ whole genome shotgun (WGS) entry which is preliminary data.</text>
</comment>